<reference evidence="1" key="1">
    <citation type="journal article" date="2020" name="Nature">
        <title>Giant virus diversity and host interactions through global metagenomics.</title>
        <authorList>
            <person name="Schulz F."/>
            <person name="Roux S."/>
            <person name="Paez-Espino D."/>
            <person name="Jungbluth S."/>
            <person name="Walsh D.A."/>
            <person name="Denef V.J."/>
            <person name="McMahon K.D."/>
            <person name="Konstantinidis K.T."/>
            <person name="Eloe-Fadrosh E.A."/>
            <person name="Kyrpides N.C."/>
            <person name="Woyke T."/>
        </authorList>
    </citation>
    <scope>NUCLEOTIDE SEQUENCE</scope>
    <source>
        <strain evidence="1">GVMAG-M-3300027747-57</strain>
    </source>
</reference>
<protein>
    <submittedName>
        <fullName evidence="1">Uncharacterized protein</fullName>
    </submittedName>
</protein>
<sequence length="150" mass="17589">MTTRIYLLHEIVIGKYYKLITFRNGIRMTDVRRGIIDNKYLKDAETLGKLVEIQKHGRPYDPDITLYFQGLDGKKLQFDPTFGMTEAYIEYEVDTEELSKKRIIERTNILKMDIIGNDWALRPENVISTQGIDTHNYKPSNIFARKSIKN</sequence>
<evidence type="ECO:0000313" key="1">
    <source>
        <dbReference type="EMBL" id="QHU06325.1"/>
    </source>
</evidence>
<proteinExistence type="predicted"/>
<organism evidence="1">
    <name type="scientific">viral metagenome</name>
    <dbReference type="NCBI Taxonomy" id="1070528"/>
    <lineage>
        <taxon>unclassified sequences</taxon>
        <taxon>metagenomes</taxon>
        <taxon>organismal metagenomes</taxon>
    </lineage>
</organism>
<dbReference type="EMBL" id="MN740431">
    <property type="protein sequence ID" value="QHU06325.1"/>
    <property type="molecule type" value="Genomic_DNA"/>
</dbReference>
<name>A0A6C0JKN9_9ZZZZ</name>
<dbReference type="AlphaFoldDB" id="A0A6C0JKN9"/>
<accession>A0A6C0JKN9</accession>